<feature type="binding site" description="covalent" evidence="8">
    <location>
        <position position="97"/>
    </location>
    <ligand>
        <name>heme c</name>
        <dbReference type="ChEBI" id="CHEBI:61717"/>
        <label>2</label>
    </ligand>
</feature>
<dbReference type="Proteomes" id="UP000247811">
    <property type="component" value="Unassembled WGS sequence"/>
</dbReference>
<dbReference type="PANTHER" id="PTHR33751">
    <property type="entry name" value="CBB3-TYPE CYTOCHROME C OXIDASE SUBUNIT FIXP"/>
    <property type="match status" value="1"/>
</dbReference>
<evidence type="ECO:0000256" key="7">
    <source>
        <dbReference type="ARBA" id="ARBA00023004"/>
    </source>
</evidence>
<keyword evidence="6" id="KW-0249">Electron transport</keyword>
<dbReference type="Gene3D" id="1.10.760.10">
    <property type="entry name" value="Cytochrome c-like domain"/>
    <property type="match status" value="2"/>
</dbReference>
<reference evidence="11 12" key="1">
    <citation type="submission" date="2018-05" db="EMBL/GenBank/DDBJ databases">
        <title>Genomic Encyclopedia of Type Strains, Phase IV (KMG-IV): sequencing the most valuable type-strain genomes for metagenomic binning, comparative biology and taxonomic classification.</title>
        <authorList>
            <person name="Goeker M."/>
        </authorList>
    </citation>
    <scope>NUCLEOTIDE SEQUENCE [LARGE SCALE GENOMIC DNA]</scope>
    <source>
        <strain evidence="11 12">DSM 566</strain>
    </source>
</reference>
<keyword evidence="4 9" id="KW-0479">Metal-binding</keyword>
<evidence type="ECO:0000256" key="5">
    <source>
        <dbReference type="ARBA" id="ARBA00022764"/>
    </source>
</evidence>
<evidence type="ECO:0000256" key="9">
    <source>
        <dbReference type="PIRSR" id="PIRSR000005-2"/>
    </source>
</evidence>
<proteinExistence type="predicted"/>
<dbReference type="PIRSF" id="PIRSF000005">
    <property type="entry name" value="Cytochrome_c4"/>
    <property type="match status" value="1"/>
</dbReference>
<evidence type="ECO:0000256" key="6">
    <source>
        <dbReference type="ARBA" id="ARBA00022982"/>
    </source>
</evidence>
<feature type="binding site" description="axial binding residue" evidence="9">
    <location>
        <position position="49"/>
    </location>
    <ligand>
        <name>heme c</name>
        <dbReference type="ChEBI" id="CHEBI:61717"/>
        <label>1</label>
    </ligand>
    <ligandPart>
        <name>Fe</name>
        <dbReference type="ChEBI" id="CHEBI:18248"/>
    </ligandPart>
</feature>
<evidence type="ECO:0000256" key="3">
    <source>
        <dbReference type="ARBA" id="ARBA00022617"/>
    </source>
</evidence>
<organism evidence="11 12">
    <name type="scientific">Sphaerotilus hippei</name>
    <dbReference type="NCBI Taxonomy" id="744406"/>
    <lineage>
        <taxon>Bacteria</taxon>
        <taxon>Pseudomonadati</taxon>
        <taxon>Pseudomonadota</taxon>
        <taxon>Betaproteobacteria</taxon>
        <taxon>Burkholderiales</taxon>
        <taxon>Sphaerotilaceae</taxon>
        <taxon>Sphaerotilus</taxon>
    </lineage>
</organism>
<evidence type="ECO:0000313" key="11">
    <source>
        <dbReference type="EMBL" id="PXW96183.1"/>
    </source>
</evidence>
<feature type="binding site" description="axial binding residue" evidence="9">
    <location>
        <position position="146"/>
    </location>
    <ligand>
        <name>heme c</name>
        <dbReference type="ChEBI" id="CHEBI:61717"/>
        <label>2</label>
    </ligand>
    <ligandPart>
        <name>Fe</name>
        <dbReference type="ChEBI" id="CHEBI:18248"/>
    </ligandPart>
</feature>
<dbReference type="Pfam" id="PF00034">
    <property type="entry name" value="Cytochrom_C"/>
    <property type="match status" value="2"/>
</dbReference>
<comment type="subcellular location">
    <subcellularLocation>
        <location evidence="1">Periplasm</location>
    </subcellularLocation>
</comment>
<dbReference type="InterPro" id="IPR050597">
    <property type="entry name" value="Cytochrome_c_Oxidase_Subunit"/>
</dbReference>
<keyword evidence="2" id="KW-0813">Transport</keyword>
<keyword evidence="3 8" id="KW-0349">Heme</keyword>
<dbReference type="InterPro" id="IPR009056">
    <property type="entry name" value="Cyt_c-like_dom"/>
</dbReference>
<keyword evidence="5" id="KW-0574">Periplasm</keyword>
<dbReference type="PANTHER" id="PTHR33751:SF9">
    <property type="entry name" value="CYTOCHROME C4"/>
    <property type="match status" value="1"/>
</dbReference>
<feature type="binding site" description="covalent" evidence="8">
    <location>
        <position position="2"/>
    </location>
    <ligand>
        <name>heme c</name>
        <dbReference type="ChEBI" id="CHEBI:61717"/>
        <label>1</label>
    </ligand>
</feature>
<dbReference type="SUPFAM" id="SSF46626">
    <property type="entry name" value="Cytochrome c"/>
    <property type="match status" value="2"/>
</dbReference>
<sequence length="181" mass="19268">MCIGCHGIVGYRASFPEVYQVPMISGQGARYLSAALQAYRKGDRRHPTMRSIAGSLSDQDIEDLAAFYAAQLPAAPPPAAAAAPDAQVADLLKRGNCAACHGEGLNKPIDASYPKLAGQHGDYLYAALRAYRVENHPQVGRANAIMAAQAKPYTPAELKALSTYIASLPGELQTVPNAKFR</sequence>
<comment type="caution">
    <text evidence="11">The sequence shown here is derived from an EMBL/GenBank/DDBJ whole genome shotgun (WGS) entry which is preliminary data.</text>
</comment>
<evidence type="ECO:0000256" key="1">
    <source>
        <dbReference type="ARBA" id="ARBA00004418"/>
    </source>
</evidence>
<comment type="PTM">
    <text evidence="8">Binds 2 heme c groups covalently per subunit.</text>
</comment>
<evidence type="ECO:0000259" key="10">
    <source>
        <dbReference type="PROSITE" id="PS51007"/>
    </source>
</evidence>
<feature type="binding site" description="covalent" evidence="8">
    <location>
        <position position="100"/>
    </location>
    <ligand>
        <name>heme c</name>
        <dbReference type="ChEBI" id="CHEBI:61717"/>
        <label>2</label>
    </ligand>
</feature>
<dbReference type="PROSITE" id="PS51007">
    <property type="entry name" value="CYTC"/>
    <property type="match status" value="2"/>
</dbReference>
<evidence type="ECO:0000256" key="4">
    <source>
        <dbReference type="ARBA" id="ARBA00022723"/>
    </source>
</evidence>
<feature type="domain" description="Cytochrome c" evidence="10">
    <location>
        <begin position="84"/>
        <end position="169"/>
    </location>
</feature>
<accession>A0A318H8J4</accession>
<protein>
    <submittedName>
        <fullName evidence="11">Cytochrome c553</fullName>
    </submittedName>
</protein>
<evidence type="ECO:0000313" key="12">
    <source>
        <dbReference type="Proteomes" id="UP000247811"/>
    </source>
</evidence>
<gene>
    <name evidence="11" type="ORF">C7444_10789</name>
</gene>
<feature type="binding site" description="axial binding residue" evidence="9">
    <location>
        <position position="101"/>
    </location>
    <ligand>
        <name>heme c</name>
        <dbReference type="ChEBI" id="CHEBI:61717"/>
        <label>2</label>
    </ligand>
    <ligandPart>
        <name>Fe</name>
        <dbReference type="ChEBI" id="CHEBI:18248"/>
    </ligandPart>
</feature>
<dbReference type="InterPro" id="IPR036909">
    <property type="entry name" value="Cyt_c-like_dom_sf"/>
</dbReference>
<dbReference type="GO" id="GO:0005506">
    <property type="term" value="F:iron ion binding"/>
    <property type="evidence" value="ECO:0007669"/>
    <property type="project" value="InterPro"/>
</dbReference>
<dbReference type="EMBL" id="QJJS01000007">
    <property type="protein sequence ID" value="PXW96183.1"/>
    <property type="molecule type" value="Genomic_DNA"/>
</dbReference>
<evidence type="ECO:0000256" key="8">
    <source>
        <dbReference type="PIRSR" id="PIRSR000005-1"/>
    </source>
</evidence>
<keyword evidence="7 9" id="KW-0408">Iron</keyword>
<feature type="domain" description="Cytochrome c" evidence="10">
    <location>
        <begin position="1"/>
        <end position="72"/>
    </location>
</feature>
<evidence type="ECO:0000256" key="2">
    <source>
        <dbReference type="ARBA" id="ARBA00022448"/>
    </source>
</evidence>
<dbReference type="GO" id="GO:0042597">
    <property type="term" value="C:periplasmic space"/>
    <property type="evidence" value="ECO:0007669"/>
    <property type="project" value="UniProtKB-SubCell"/>
</dbReference>
<name>A0A318H8J4_9BURK</name>
<dbReference type="AlphaFoldDB" id="A0A318H8J4"/>
<dbReference type="GO" id="GO:0009055">
    <property type="term" value="F:electron transfer activity"/>
    <property type="evidence" value="ECO:0007669"/>
    <property type="project" value="InterPro"/>
</dbReference>
<keyword evidence="12" id="KW-1185">Reference proteome</keyword>
<feature type="binding site" description="covalent" evidence="8">
    <location>
        <position position="5"/>
    </location>
    <ligand>
        <name>heme c</name>
        <dbReference type="ChEBI" id="CHEBI:61717"/>
        <label>1</label>
    </ligand>
</feature>
<dbReference type="InterPro" id="IPR024167">
    <property type="entry name" value="Cytochrome_c4-like"/>
</dbReference>
<dbReference type="GO" id="GO:0020037">
    <property type="term" value="F:heme binding"/>
    <property type="evidence" value="ECO:0007669"/>
    <property type="project" value="InterPro"/>
</dbReference>
<feature type="binding site" description="axial binding residue" evidence="9">
    <location>
        <position position="6"/>
    </location>
    <ligand>
        <name>heme c</name>
        <dbReference type="ChEBI" id="CHEBI:61717"/>
        <label>1</label>
    </ligand>
    <ligandPart>
        <name>Fe</name>
        <dbReference type="ChEBI" id="CHEBI:18248"/>
    </ligandPart>
</feature>